<protein>
    <submittedName>
        <fullName evidence="1">Uncharacterized protein</fullName>
    </submittedName>
</protein>
<evidence type="ECO:0000313" key="1">
    <source>
        <dbReference type="EMBL" id="CCG81225.1"/>
    </source>
</evidence>
<dbReference type="PROSITE" id="PS01229">
    <property type="entry name" value="COF_2"/>
    <property type="match status" value="1"/>
</dbReference>
<proteinExistence type="predicted"/>
<gene>
    <name evidence="1" type="ORF">TAPDE_000947</name>
</gene>
<evidence type="ECO:0000313" key="2">
    <source>
        <dbReference type="Proteomes" id="UP000013776"/>
    </source>
</evidence>
<dbReference type="PANTHER" id="PTHR10000">
    <property type="entry name" value="PHOSPHOSERINE PHOSPHATASE"/>
    <property type="match status" value="1"/>
</dbReference>
<dbReference type="PANTHER" id="PTHR10000:SF8">
    <property type="entry name" value="HAD SUPERFAMILY HYDROLASE-LIKE, TYPE 3"/>
    <property type="match status" value="1"/>
</dbReference>
<dbReference type="SUPFAM" id="SSF56784">
    <property type="entry name" value="HAD-like"/>
    <property type="match status" value="1"/>
</dbReference>
<dbReference type="GO" id="GO:0016791">
    <property type="term" value="F:phosphatase activity"/>
    <property type="evidence" value="ECO:0007669"/>
    <property type="project" value="TreeGrafter"/>
</dbReference>
<dbReference type="NCBIfam" id="TIGR01484">
    <property type="entry name" value="HAD-SF-IIB"/>
    <property type="match status" value="1"/>
</dbReference>
<reference evidence="1 2" key="1">
    <citation type="journal article" date="2013" name="MBio">
        <title>Genome sequencing of the plant pathogen Taphrina deformans, the causal agent of peach leaf curl.</title>
        <authorList>
            <person name="Cisse O.H."/>
            <person name="Almeida J.M.G.C.F."/>
            <person name="Fonseca A."/>
            <person name="Kumar A.A."/>
            <person name="Salojaervi J."/>
            <person name="Overmyer K."/>
            <person name="Hauser P.M."/>
            <person name="Pagni M."/>
        </authorList>
    </citation>
    <scope>NUCLEOTIDE SEQUENCE [LARGE SCALE GENOMIC DNA]</scope>
    <source>
        <strain evidence="2">PYCC 5710 / ATCC 11124 / CBS 356.35 / IMI 108563 / JCM 9778 / NBRC 8474</strain>
    </source>
</reference>
<dbReference type="OrthoDB" id="27226at2759"/>
<comment type="caution">
    <text evidence="1">The sequence shown here is derived from an EMBL/GenBank/DDBJ whole genome shotgun (WGS) entry which is preliminary data.</text>
</comment>
<dbReference type="Proteomes" id="UP000013776">
    <property type="component" value="Unassembled WGS sequence"/>
</dbReference>
<accession>R4XD27</accession>
<keyword evidence="2" id="KW-1185">Reference proteome</keyword>
<organism evidence="1 2">
    <name type="scientific">Taphrina deformans (strain PYCC 5710 / ATCC 11124 / CBS 356.35 / IMI 108563 / JCM 9778 / NBRC 8474)</name>
    <name type="common">Peach leaf curl fungus</name>
    <name type="synonym">Lalaria deformans</name>
    <dbReference type="NCBI Taxonomy" id="1097556"/>
    <lineage>
        <taxon>Eukaryota</taxon>
        <taxon>Fungi</taxon>
        <taxon>Dikarya</taxon>
        <taxon>Ascomycota</taxon>
        <taxon>Taphrinomycotina</taxon>
        <taxon>Taphrinomycetes</taxon>
        <taxon>Taphrinales</taxon>
        <taxon>Taphrinaceae</taxon>
        <taxon>Taphrina</taxon>
    </lineage>
</organism>
<dbReference type="GO" id="GO:0000287">
    <property type="term" value="F:magnesium ion binding"/>
    <property type="evidence" value="ECO:0007669"/>
    <property type="project" value="TreeGrafter"/>
</dbReference>
<name>R4XD27_TAPDE</name>
<dbReference type="InterPro" id="IPR036412">
    <property type="entry name" value="HAD-like_sf"/>
</dbReference>
<dbReference type="GO" id="GO:0005829">
    <property type="term" value="C:cytosol"/>
    <property type="evidence" value="ECO:0007669"/>
    <property type="project" value="TreeGrafter"/>
</dbReference>
<dbReference type="Gene3D" id="3.30.1240.10">
    <property type="match status" value="1"/>
</dbReference>
<dbReference type="EMBL" id="CAHR02000030">
    <property type="protein sequence ID" value="CCG81225.1"/>
    <property type="molecule type" value="Genomic_DNA"/>
</dbReference>
<dbReference type="InterPro" id="IPR023214">
    <property type="entry name" value="HAD_sf"/>
</dbReference>
<dbReference type="VEuPathDB" id="FungiDB:TAPDE_000947"/>
<dbReference type="AlphaFoldDB" id="R4XD27"/>
<dbReference type="eggNOG" id="ENOG502QUN8">
    <property type="taxonomic scope" value="Eukaryota"/>
</dbReference>
<sequence length="301" mass="33125">MSAVVSVPRPEEIDLIISDVDGTLLDSHHRLHPRTYHALDWLRRNKPQLPIVIATGKQRSAVGEIRTPLNLDVFPASHLNGCVVYQPHGKVQVEVGLDLEILIKLYTEYHAAQVTMLYYDRDRVYEVPGSDGLVWGEKMRGFGEHVHTVDASFIDKIKDGSVNIIKAAICHSAGARMESFRASLKSEYSATAFTLTQAVPFCLELIPTTGSKGIALAKIIGTSLDPRRVIAFGDGENDVSMFKVAGYSVAMANAMTVAKENATHNTLSSDEGGVGAFLEKIYGIEYSEKSYDYWLNRPVLA</sequence>
<dbReference type="InterPro" id="IPR006379">
    <property type="entry name" value="HAD-SF_hydro_IIB"/>
</dbReference>
<dbReference type="Gene3D" id="3.40.50.1000">
    <property type="entry name" value="HAD superfamily/HAD-like"/>
    <property type="match status" value="1"/>
</dbReference>
<dbReference type="Pfam" id="PF08282">
    <property type="entry name" value="Hydrolase_3"/>
    <property type="match status" value="1"/>
</dbReference>
<dbReference type="STRING" id="1097556.R4XD27"/>
<dbReference type="SFLD" id="SFLDS00003">
    <property type="entry name" value="Haloacid_Dehalogenase"/>
    <property type="match status" value="1"/>
</dbReference>
<dbReference type="SFLD" id="SFLDG01140">
    <property type="entry name" value="C2.B:_Phosphomannomutase_and_P"/>
    <property type="match status" value="1"/>
</dbReference>